<accession>A0A2G9T919</accession>
<evidence type="ECO:0000313" key="3">
    <source>
        <dbReference type="EMBL" id="PIO54463.1"/>
    </source>
</evidence>
<keyword evidence="4" id="KW-1185">Reference proteome</keyword>
<dbReference type="Proteomes" id="UP000230423">
    <property type="component" value="Unassembled WGS sequence"/>
</dbReference>
<protein>
    <recommendedName>
        <fullName evidence="2">Serpin domain-containing protein</fullName>
    </recommendedName>
</protein>
<dbReference type="GO" id="GO:0004867">
    <property type="term" value="F:serine-type endopeptidase inhibitor activity"/>
    <property type="evidence" value="ECO:0007669"/>
    <property type="project" value="InterPro"/>
</dbReference>
<name>A0A2G9T919_TELCI</name>
<evidence type="ECO:0000259" key="2">
    <source>
        <dbReference type="Pfam" id="PF00079"/>
    </source>
</evidence>
<comment type="similarity">
    <text evidence="1">Belongs to the serpin family.</text>
</comment>
<feature type="domain" description="Serpin" evidence="2">
    <location>
        <begin position="2"/>
        <end position="55"/>
    </location>
</feature>
<dbReference type="SUPFAM" id="SSF56574">
    <property type="entry name" value="Serpins"/>
    <property type="match status" value="1"/>
</dbReference>
<gene>
    <name evidence="3" type="ORF">TELCIR_24174</name>
</gene>
<dbReference type="Pfam" id="PF00079">
    <property type="entry name" value="Serpin"/>
    <property type="match status" value="1"/>
</dbReference>
<dbReference type="GO" id="GO:0005615">
    <property type="term" value="C:extracellular space"/>
    <property type="evidence" value="ECO:0007669"/>
    <property type="project" value="InterPro"/>
</dbReference>
<sequence>MVTIPKFKLSSSPDMKHMLQKLGVTELFSSDACDLKGVSPDELYVGDVVHQAVIE</sequence>
<dbReference type="Gene3D" id="2.30.39.10">
    <property type="entry name" value="Alpha-1-antitrypsin, domain 1"/>
    <property type="match status" value="1"/>
</dbReference>
<dbReference type="Gene3D" id="3.30.497.10">
    <property type="entry name" value="Antithrombin, subunit I, domain 2"/>
    <property type="match status" value="1"/>
</dbReference>
<dbReference type="OrthoDB" id="9518664at2759"/>
<dbReference type="PANTHER" id="PTHR11461:SF211">
    <property type="entry name" value="GH10112P-RELATED"/>
    <property type="match status" value="1"/>
</dbReference>
<organism evidence="3 4">
    <name type="scientific">Teladorsagia circumcincta</name>
    <name type="common">Brown stomach worm</name>
    <name type="synonym">Ostertagia circumcincta</name>
    <dbReference type="NCBI Taxonomy" id="45464"/>
    <lineage>
        <taxon>Eukaryota</taxon>
        <taxon>Metazoa</taxon>
        <taxon>Ecdysozoa</taxon>
        <taxon>Nematoda</taxon>
        <taxon>Chromadorea</taxon>
        <taxon>Rhabditida</taxon>
        <taxon>Rhabditina</taxon>
        <taxon>Rhabditomorpha</taxon>
        <taxon>Strongyloidea</taxon>
        <taxon>Trichostrongylidae</taxon>
        <taxon>Teladorsagia</taxon>
    </lineage>
</organism>
<evidence type="ECO:0000256" key="1">
    <source>
        <dbReference type="ARBA" id="ARBA00009500"/>
    </source>
</evidence>
<reference evidence="3 4" key="1">
    <citation type="submission" date="2015-09" db="EMBL/GenBank/DDBJ databases">
        <title>Draft genome of the parasitic nematode Teladorsagia circumcincta isolate WARC Sus (inbred).</title>
        <authorList>
            <person name="Mitreva M."/>
        </authorList>
    </citation>
    <scope>NUCLEOTIDE SEQUENCE [LARGE SCALE GENOMIC DNA]</scope>
    <source>
        <strain evidence="3 4">S</strain>
    </source>
</reference>
<dbReference type="InterPro" id="IPR023796">
    <property type="entry name" value="Serpin_dom"/>
</dbReference>
<dbReference type="EMBL" id="KZ396362">
    <property type="protein sequence ID" value="PIO54463.1"/>
    <property type="molecule type" value="Genomic_DNA"/>
</dbReference>
<dbReference type="InterPro" id="IPR000215">
    <property type="entry name" value="Serpin_fam"/>
</dbReference>
<dbReference type="InterPro" id="IPR036186">
    <property type="entry name" value="Serpin_sf"/>
</dbReference>
<proteinExistence type="inferred from homology"/>
<dbReference type="AlphaFoldDB" id="A0A2G9T919"/>
<evidence type="ECO:0000313" key="4">
    <source>
        <dbReference type="Proteomes" id="UP000230423"/>
    </source>
</evidence>
<dbReference type="InterPro" id="IPR042185">
    <property type="entry name" value="Serpin_sf_2"/>
</dbReference>
<dbReference type="PANTHER" id="PTHR11461">
    <property type="entry name" value="SERINE PROTEASE INHIBITOR, SERPIN"/>
    <property type="match status" value="1"/>
</dbReference>
<dbReference type="InterPro" id="IPR042178">
    <property type="entry name" value="Serpin_sf_1"/>
</dbReference>
<feature type="non-terminal residue" evidence="3">
    <location>
        <position position="55"/>
    </location>
</feature>